<dbReference type="Proteomes" id="UP000321685">
    <property type="component" value="Unassembled WGS sequence"/>
</dbReference>
<organism evidence="1 2">
    <name type="scientific">Pseudonocardia sulfidoxydans NBRC 16205</name>
    <dbReference type="NCBI Taxonomy" id="1223511"/>
    <lineage>
        <taxon>Bacteria</taxon>
        <taxon>Bacillati</taxon>
        <taxon>Actinomycetota</taxon>
        <taxon>Actinomycetes</taxon>
        <taxon>Pseudonocardiales</taxon>
        <taxon>Pseudonocardiaceae</taxon>
        <taxon>Pseudonocardia</taxon>
    </lineage>
</organism>
<proteinExistence type="predicted"/>
<evidence type="ECO:0000313" key="1">
    <source>
        <dbReference type="EMBL" id="GEL25659.1"/>
    </source>
</evidence>
<dbReference type="AlphaFoldDB" id="A0A511DLG9"/>
<comment type="caution">
    <text evidence="1">The sequence shown here is derived from an EMBL/GenBank/DDBJ whole genome shotgun (WGS) entry which is preliminary data.</text>
</comment>
<reference evidence="1 2" key="1">
    <citation type="submission" date="2019-07" db="EMBL/GenBank/DDBJ databases">
        <title>Whole genome shotgun sequence of Pseudonocardia sulfidoxydans NBRC 16205.</title>
        <authorList>
            <person name="Hosoyama A."/>
            <person name="Uohara A."/>
            <person name="Ohji S."/>
            <person name="Ichikawa N."/>
        </authorList>
    </citation>
    <scope>NUCLEOTIDE SEQUENCE [LARGE SCALE GENOMIC DNA]</scope>
    <source>
        <strain evidence="1 2">NBRC 16205</strain>
    </source>
</reference>
<evidence type="ECO:0000313" key="2">
    <source>
        <dbReference type="Proteomes" id="UP000321685"/>
    </source>
</evidence>
<accession>A0A511DLG9</accession>
<name>A0A511DLG9_9PSEU</name>
<sequence>MLGLARLLDAVAFSLRRGDRVHTGVISAAMETSRDLLHHLAEIPPSARHHLPAVPERPDR</sequence>
<dbReference type="EMBL" id="BJVJ01000060">
    <property type="protein sequence ID" value="GEL25659.1"/>
    <property type="molecule type" value="Genomic_DNA"/>
</dbReference>
<keyword evidence="2" id="KW-1185">Reference proteome</keyword>
<protein>
    <submittedName>
        <fullName evidence="1">Uncharacterized protein</fullName>
    </submittedName>
</protein>
<gene>
    <name evidence="1" type="ORF">PSU4_46130</name>
</gene>